<evidence type="ECO:0000313" key="1">
    <source>
        <dbReference type="EMBL" id="KDR21068.1"/>
    </source>
</evidence>
<gene>
    <name evidence="1" type="ORF">L798_04127</name>
</gene>
<feature type="non-terminal residue" evidence="1">
    <location>
        <position position="163"/>
    </location>
</feature>
<keyword evidence="2" id="KW-1185">Reference proteome</keyword>
<organism evidence="1 2">
    <name type="scientific">Zootermopsis nevadensis</name>
    <name type="common">Dampwood termite</name>
    <dbReference type="NCBI Taxonomy" id="136037"/>
    <lineage>
        <taxon>Eukaryota</taxon>
        <taxon>Metazoa</taxon>
        <taxon>Ecdysozoa</taxon>
        <taxon>Arthropoda</taxon>
        <taxon>Hexapoda</taxon>
        <taxon>Insecta</taxon>
        <taxon>Pterygota</taxon>
        <taxon>Neoptera</taxon>
        <taxon>Polyneoptera</taxon>
        <taxon>Dictyoptera</taxon>
        <taxon>Blattodea</taxon>
        <taxon>Blattoidea</taxon>
        <taxon>Termitoidae</taxon>
        <taxon>Termopsidae</taxon>
        <taxon>Zootermopsis</taxon>
    </lineage>
</organism>
<accession>A0A067RDF6</accession>
<sequence length="163" mass="18848">KWRIKINVNKCSVALFSKRLTHLCSEVPPLKIFGATIPRVNEVKYLGVILDRKLAYRSHISKAVCRANHRLRQLYPILTKSSSININLALKIYKTLLRPIITYAAPAWGYAAKTHISKLQVFQNKVLRIITKLPWVTAIEILHEKIGIATFRYHVRKIANKFY</sequence>
<dbReference type="eggNOG" id="KOG1075">
    <property type="taxonomic scope" value="Eukaryota"/>
</dbReference>
<name>A0A067RDF6_ZOONE</name>
<dbReference type="InParanoid" id="A0A067RDF6"/>
<dbReference type="PANTHER" id="PTHR33332">
    <property type="entry name" value="REVERSE TRANSCRIPTASE DOMAIN-CONTAINING PROTEIN"/>
    <property type="match status" value="1"/>
</dbReference>
<dbReference type="EMBL" id="KK852573">
    <property type="protein sequence ID" value="KDR21068.1"/>
    <property type="molecule type" value="Genomic_DNA"/>
</dbReference>
<dbReference type="OMA" id="MWCITIN"/>
<evidence type="ECO:0000313" key="2">
    <source>
        <dbReference type="Proteomes" id="UP000027135"/>
    </source>
</evidence>
<proteinExistence type="predicted"/>
<evidence type="ECO:0008006" key="3">
    <source>
        <dbReference type="Google" id="ProtNLM"/>
    </source>
</evidence>
<feature type="non-terminal residue" evidence="1">
    <location>
        <position position="1"/>
    </location>
</feature>
<protein>
    <recommendedName>
        <fullName evidence="3">RNA-directed DNA polymerase from mobile element jockey</fullName>
    </recommendedName>
</protein>
<dbReference type="AlphaFoldDB" id="A0A067RDF6"/>
<reference evidence="1 2" key="1">
    <citation type="journal article" date="2014" name="Nat. Commun.">
        <title>Molecular traces of alternative social organization in a termite genome.</title>
        <authorList>
            <person name="Terrapon N."/>
            <person name="Li C."/>
            <person name="Robertson H.M."/>
            <person name="Ji L."/>
            <person name="Meng X."/>
            <person name="Booth W."/>
            <person name="Chen Z."/>
            <person name="Childers C.P."/>
            <person name="Glastad K.M."/>
            <person name="Gokhale K."/>
            <person name="Gowin J."/>
            <person name="Gronenberg W."/>
            <person name="Hermansen R.A."/>
            <person name="Hu H."/>
            <person name="Hunt B.G."/>
            <person name="Huylmans A.K."/>
            <person name="Khalil S.M."/>
            <person name="Mitchell R.D."/>
            <person name="Munoz-Torres M.C."/>
            <person name="Mustard J.A."/>
            <person name="Pan H."/>
            <person name="Reese J.T."/>
            <person name="Scharf M.E."/>
            <person name="Sun F."/>
            <person name="Vogel H."/>
            <person name="Xiao J."/>
            <person name="Yang W."/>
            <person name="Yang Z."/>
            <person name="Yang Z."/>
            <person name="Zhou J."/>
            <person name="Zhu J."/>
            <person name="Brent C.S."/>
            <person name="Elsik C.G."/>
            <person name="Goodisman M.A."/>
            <person name="Liberles D.A."/>
            <person name="Roe R.M."/>
            <person name="Vargo E.L."/>
            <person name="Vilcinskas A."/>
            <person name="Wang J."/>
            <person name="Bornberg-Bauer E."/>
            <person name="Korb J."/>
            <person name="Zhang G."/>
            <person name="Liebig J."/>
        </authorList>
    </citation>
    <scope>NUCLEOTIDE SEQUENCE [LARGE SCALE GENOMIC DNA]</scope>
    <source>
        <tissue evidence="1">Whole organism</tissue>
    </source>
</reference>
<dbReference type="Proteomes" id="UP000027135">
    <property type="component" value="Unassembled WGS sequence"/>
</dbReference>